<protein>
    <submittedName>
        <fullName evidence="1">Uncharacterized protein</fullName>
    </submittedName>
</protein>
<accession>A0A1H1QI15</accession>
<reference evidence="2" key="1">
    <citation type="submission" date="2016-10" db="EMBL/GenBank/DDBJ databases">
        <authorList>
            <person name="Varghese N."/>
            <person name="Submissions S."/>
        </authorList>
    </citation>
    <scope>NUCLEOTIDE SEQUENCE [LARGE SCALE GENOMIC DNA]</scope>
    <source>
        <strain evidence="2">DSM 22965</strain>
    </source>
</reference>
<evidence type="ECO:0000313" key="2">
    <source>
        <dbReference type="Proteomes" id="UP000199649"/>
    </source>
</evidence>
<organism evidence="1 2">
    <name type="scientific">Agrococcus carbonis</name>
    <dbReference type="NCBI Taxonomy" id="684552"/>
    <lineage>
        <taxon>Bacteria</taxon>
        <taxon>Bacillati</taxon>
        <taxon>Actinomycetota</taxon>
        <taxon>Actinomycetes</taxon>
        <taxon>Micrococcales</taxon>
        <taxon>Microbacteriaceae</taxon>
        <taxon>Agrococcus</taxon>
    </lineage>
</organism>
<dbReference type="Proteomes" id="UP000199649">
    <property type="component" value="Chromosome I"/>
</dbReference>
<name>A0A1H1QI15_9MICO</name>
<keyword evidence="2" id="KW-1185">Reference proteome</keyword>
<evidence type="ECO:0000313" key="1">
    <source>
        <dbReference type="EMBL" id="SDS23026.1"/>
    </source>
</evidence>
<dbReference type="AlphaFoldDB" id="A0A1H1QI15"/>
<gene>
    <name evidence="1" type="ORF">SAMN04489719_1842</name>
</gene>
<dbReference type="RefSeq" id="WP_092666730.1">
    <property type="nucleotide sequence ID" value="NZ_LT629734.1"/>
</dbReference>
<sequence>MSMQYAFDLEATQWLRVPLAFPDGEDADVFTWAARVADARVHGREDLRRAIIGRATEVAAVLGPREAAAERLWLLPSPQAPEAIAHLYFADAAGEPAEAFVLAGAEGGAQAVRSIEGTGCDEALAAELLAETEQGMLAISRRIARMDGTIALIEVIDAAPTPVAAEDGPLDQLLRGLVLRPAAG</sequence>
<dbReference type="OrthoDB" id="5004079at2"/>
<proteinExistence type="predicted"/>
<dbReference type="EMBL" id="LT629734">
    <property type="protein sequence ID" value="SDS23026.1"/>
    <property type="molecule type" value="Genomic_DNA"/>
</dbReference>
<dbReference type="STRING" id="684552.SAMN04489719_1842"/>